<name>A0A7S4ERI6_9STRA</name>
<sequence>MWSRNVSIRIVSIYDANMLFIHVVVEAVMIAARFSLEKMRWHRIIMIFWVVNRRIGKGYEYSHCNITGMGSYVTAQSLLGDDFSPSASTRTGTRTQHISELVKLSW</sequence>
<gene>
    <name evidence="2" type="ORF">PAUS00366_LOCUS22781</name>
</gene>
<keyword evidence="1" id="KW-0812">Transmembrane</keyword>
<proteinExistence type="predicted"/>
<keyword evidence="1" id="KW-1133">Transmembrane helix</keyword>
<dbReference type="EMBL" id="HBIX01034854">
    <property type="protein sequence ID" value="CAE0729996.1"/>
    <property type="molecule type" value="Transcribed_RNA"/>
</dbReference>
<protein>
    <submittedName>
        <fullName evidence="2">Uncharacterized protein</fullName>
    </submittedName>
</protein>
<reference evidence="2" key="1">
    <citation type="submission" date="2021-01" db="EMBL/GenBank/DDBJ databases">
        <authorList>
            <person name="Corre E."/>
            <person name="Pelletier E."/>
            <person name="Niang G."/>
            <person name="Scheremetjew M."/>
            <person name="Finn R."/>
            <person name="Kale V."/>
            <person name="Holt S."/>
            <person name="Cochrane G."/>
            <person name="Meng A."/>
            <person name="Brown T."/>
            <person name="Cohen L."/>
        </authorList>
    </citation>
    <scope>NUCLEOTIDE SEQUENCE</scope>
    <source>
        <strain evidence="2">10249 10 AB</strain>
    </source>
</reference>
<accession>A0A7S4ERI6</accession>
<dbReference type="AlphaFoldDB" id="A0A7S4ERI6"/>
<feature type="transmembrane region" description="Helical" evidence="1">
    <location>
        <begin position="16"/>
        <end position="36"/>
    </location>
</feature>
<evidence type="ECO:0000313" key="2">
    <source>
        <dbReference type="EMBL" id="CAE0729996.1"/>
    </source>
</evidence>
<organism evidence="2">
    <name type="scientific">Pseudo-nitzschia australis</name>
    <dbReference type="NCBI Taxonomy" id="44445"/>
    <lineage>
        <taxon>Eukaryota</taxon>
        <taxon>Sar</taxon>
        <taxon>Stramenopiles</taxon>
        <taxon>Ochrophyta</taxon>
        <taxon>Bacillariophyta</taxon>
        <taxon>Bacillariophyceae</taxon>
        <taxon>Bacillariophycidae</taxon>
        <taxon>Bacillariales</taxon>
        <taxon>Bacillariaceae</taxon>
        <taxon>Pseudo-nitzschia</taxon>
    </lineage>
</organism>
<evidence type="ECO:0000256" key="1">
    <source>
        <dbReference type="SAM" id="Phobius"/>
    </source>
</evidence>
<keyword evidence="1" id="KW-0472">Membrane</keyword>